<dbReference type="GO" id="GO:0003735">
    <property type="term" value="F:structural constituent of ribosome"/>
    <property type="evidence" value="ECO:0007669"/>
    <property type="project" value="InterPro"/>
</dbReference>
<protein>
    <recommendedName>
        <fullName evidence="4 5">Large ribosomal subunit protein uL29</fullName>
    </recommendedName>
</protein>
<dbReference type="Pfam" id="PF00831">
    <property type="entry name" value="Ribosomal_L29"/>
    <property type="match status" value="1"/>
</dbReference>
<keyword evidence="3 5" id="KW-0687">Ribonucleoprotein</keyword>
<evidence type="ECO:0000256" key="5">
    <source>
        <dbReference type="HAMAP-Rule" id="MF_00374"/>
    </source>
</evidence>
<accession>A0A1M4YUH7</accession>
<keyword evidence="2 5" id="KW-0689">Ribosomal protein</keyword>
<dbReference type="PANTHER" id="PTHR10916:SF0">
    <property type="entry name" value="LARGE RIBOSOMAL SUBUNIT PROTEIN UL29C"/>
    <property type="match status" value="1"/>
</dbReference>
<dbReference type="InterPro" id="IPR050063">
    <property type="entry name" value="Ribosomal_protein_uL29"/>
</dbReference>
<dbReference type="InterPro" id="IPR018254">
    <property type="entry name" value="Ribosomal_uL29_CS"/>
</dbReference>
<dbReference type="HAMAP" id="MF_00374">
    <property type="entry name" value="Ribosomal_uL29"/>
    <property type="match status" value="1"/>
</dbReference>
<dbReference type="AlphaFoldDB" id="A0A1M4YUH7"/>
<dbReference type="RefSeq" id="WP_073342987.1">
    <property type="nucleotide sequence ID" value="NZ_FQVH01000011.1"/>
</dbReference>
<dbReference type="PROSITE" id="PS00579">
    <property type="entry name" value="RIBOSOMAL_L29"/>
    <property type="match status" value="1"/>
</dbReference>
<dbReference type="STRING" id="1121256.SAMN02746089_01298"/>
<dbReference type="EMBL" id="FQVH01000011">
    <property type="protein sequence ID" value="SHF09411.1"/>
    <property type="molecule type" value="Genomic_DNA"/>
</dbReference>
<dbReference type="SUPFAM" id="SSF46561">
    <property type="entry name" value="Ribosomal protein L29 (L29p)"/>
    <property type="match status" value="1"/>
</dbReference>
<evidence type="ECO:0000256" key="1">
    <source>
        <dbReference type="ARBA" id="ARBA00009254"/>
    </source>
</evidence>
<dbReference type="NCBIfam" id="TIGR00012">
    <property type="entry name" value="L29"/>
    <property type="match status" value="1"/>
</dbReference>
<sequence>MKANELRELSDAELNRKLRDLKEELFNLRFQMVTGQLDNPMRIRLIRKDIARIKTILRERELKAISK</sequence>
<dbReference type="OrthoDB" id="9815192at2"/>
<dbReference type="GO" id="GO:0022625">
    <property type="term" value="C:cytosolic large ribosomal subunit"/>
    <property type="evidence" value="ECO:0007669"/>
    <property type="project" value="TreeGrafter"/>
</dbReference>
<dbReference type="InterPro" id="IPR001854">
    <property type="entry name" value="Ribosomal_uL29"/>
</dbReference>
<dbReference type="Gene3D" id="1.10.287.310">
    <property type="match status" value="1"/>
</dbReference>
<evidence type="ECO:0000313" key="7">
    <source>
        <dbReference type="Proteomes" id="UP000184088"/>
    </source>
</evidence>
<evidence type="ECO:0000256" key="2">
    <source>
        <dbReference type="ARBA" id="ARBA00022980"/>
    </source>
</evidence>
<dbReference type="InterPro" id="IPR036049">
    <property type="entry name" value="Ribosomal_uL29_sf"/>
</dbReference>
<keyword evidence="7" id="KW-1185">Reference proteome</keyword>
<dbReference type="CDD" id="cd00427">
    <property type="entry name" value="Ribosomal_L29_HIP"/>
    <property type="match status" value="1"/>
</dbReference>
<evidence type="ECO:0000313" key="6">
    <source>
        <dbReference type="EMBL" id="SHF09411.1"/>
    </source>
</evidence>
<proteinExistence type="inferred from homology"/>
<name>A0A1M4YUH7_9THEO</name>
<gene>
    <name evidence="5" type="primary">rpmC</name>
    <name evidence="6" type="ORF">SAMN02746089_01298</name>
</gene>
<dbReference type="FunFam" id="1.10.287.310:FF:000001">
    <property type="entry name" value="50S ribosomal protein L29"/>
    <property type="match status" value="1"/>
</dbReference>
<evidence type="ECO:0000256" key="4">
    <source>
        <dbReference type="ARBA" id="ARBA00035204"/>
    </source>
</evidence>
<dbReference type="Proteomes" id="UP000184088">
    <property type="component" value="Unassembled WGS sequence"/>
</dbReference>
<reference evidence="6 7" key="1">
    <citation type="submission" date="2016-11" db="EMBL/GenBank/DDBJ databases">
        <authorList>
            <person name="Jaros S."/>
            <person name="Januszkiewicz K."/>
            <person name="Wedrychowicz H."/>
        </authorList>
    </citation>
    <scope>NUCLEOTIDE SEQUENCE [LARGE SCALE GENOMIC DNA]</scope>
    <source>
        <strain evidence="6 7">DSM 17918</strain>
    </source>
</reference>
<dbReference type="PANTHER" id="PTHR10916">
    <property type="entry name" value="60S RIBOSOMAL PROTEIN L35/50S RIBOSOMAL PROTEIN L29"/>
    <property type="match status" value="1"/>
</dbReference>
<organism evidence="6 7">
    <name type="scientific">Caldanaerobius fijiensis DSM 17918</name>
    <dbReference type="NCBI Taxonomy" id="1121256"/>
    <lineage>
        <taxon>Bacteria</taxon>
        <taxon>Bacillati</taxon>
        <taxon>Bacillota</taxon>
        <taxon>Clostridia</taxon>
        <taxon>Thermoanaerobacterales</taxon>
        <taxon>Thermoanaerobacteraceae</taxon>
        <taxon>Caldanaerobius</taxon>
    </lineage>
</organism>
<dbReference type="GO" id="GO:0006412">
    <property type="term" value="P:translation"/>
    <property type="evidence" value="ECO:0007669"/>
    <property type="project" value="UniProtKB-UniRule"/>
</dbReference>
<comment type="similarity">
    <text evidence="1 5">Belongs to the universal ribosomal protein uL29 family.</text>
</comment>
<evidence type="ECO:0000256" key="3">
    <source>
        <dbReference type="ARBA" id="ARBA00023274"/>
    </source>
</evidence>